<gene>
    <name evidence="2" type="ORF">NCTC11088_02091</name>
</gene>
<accession>A0A379DFE1</accession>
<proteinExistence type="predicted"/>
<feature type="transmembrane region" description="Helical" evidence="1">
    <location>
        <begin position="6"/>
        <end position="22"/>
    </location>
</feature>
<feature type="transmembrane region" description="Helical" evidence="1">
    <location>
        <begin position="34"/>
        <end position="52"/>
    </location>
</feature>
<keyword evidence="1" id="KW-0812">Transmembrane</keyword>
<organism evidence="2 3">
    <name type="scientific">Peptoniphilus indolicus</name>
    <dbReference type="NCBI Taxonomy" id="33030"/>
    <lineage>
        <taxon>Bacteria</taxon>
        <taxon>Bacillati</taxon>
        <taxon>Bacillota</taxon>
        <taxon>Tissierellia</taxon>
        <taxon>Tissierellales</taxon>
        <taxon>Peptoniphilaceae</taxon>
        <taxon>Peptoniphilus</taxon>
    </lineage>
</organism>
<name>A0A379DFE1_9FIRM</name>
<evidence type="ECO:0000313" key="3">
    <source>
        <dbReference type="Proteomes" id="UP000254777"/>
    </source>
</evidence>
<keyword evidence="1" id="KW-1133">Transmembrane helix</keyword>
<dbReference type="EMBL" id="UGTH01000001">
    <property type="protein sequence ID" value="SUB76275.1"/>
    <property type="molecule type" value="Genomic_DNA"/>
</dbReference>
<evidence type="ECO:0008006" key="4">
    <source>
        <dbReference type="Google" id="ProtNLM"/>
    </source>
</evidence>
<protein>
    <recommendedName>
        <fullName evidence="4">DUF5673 domain-containing protein</fullName>
    </recommendedName>
</protein>
<keyword evidence="1" id="KW-0472">Membrane</keyword>
<reference evidence="2 3" key="1">
    <citation type="submission" date="2018-06" db="EMBL/GenBank/DDBJ databases">
        <authorList>
            <consortium name="Pathogen Informatics"/>
            <person name="Doyle S."/>
        </authorList>
    </citation>
    <scope>NUCLEOTIDE SEQUENCE [LARGE SCALE GENOMIC DNA]</scope>
    <source>
        <strain evidence="2 3">NCTC11088</strain>
    </source>
</reference>
<dbReference type="Proteomes" id="UP000254777">
    <property type="component" value="Unassembled WGS sequence"/>
</dbReference>
<feature type="transmembrane region" description="Helical" evidence="1">
    <location>
        <begin position="58"/>
        <end position="76"/>
    </location>
</feature>
<evidence type="ECO:0000256" key="1">
    <source>
        <dbReference type="SAM" id="Phobius"/>
    </source>
</evidence>
<evidence type="ECO:0000313" key="2">
    <source>
        <dbReference type="EMBL" id="SUB76275.1"/>
    </source>
</evidence>
<dbReference type="AlphaFoldDB" id="A0A379DFE1"/>
<sequence>MVSYILLISMVLGIVYNGYGYFKNEHHAKIMLHKMLISGFLLVAILVIFFKFSTLEKINLIVGIVGWLFFVSGFFAEGFSKSGVIVTPNSLFISIFVRWDDVRDLKFTKLKNGNYLVNLKISSWNIRQVYGEEESEILKKFSKNK</sequence>
<dbReference type="RefSeq" id="WP_040553022.1">
    <property type="nucleotide sequence ID" value="NZ_UGTH01000001.1"/>
</dbReference>